<keyword evidence="2" id="KW-1185">Reference proteome</keyword>
<reference evidence="1 2" key="1">
    <citation type="submission" date="2014-03" db="EMBL/GenBank/DDBJ databases">
        <title>The draft genome sequence of Thalassospira mesophila JCM 18969.</title>
        <authorList>
            <person name="Lai Q."/>
            <person name="Shao Z."/>
        </authorList>
    </citation>
    <scope>NUCLEOTIDE SEQUENCE [LARGE SCALE GENOMIC DNA]</scope>
    <source>
        <strain evidence="1 2">JCM 18969</strain>
    </source>
</reference>
<evidence type="ECO:0000313" key="1">
    <source>
        <dbReference type="EMBL" id="OSQ40529.1"/>
    </source>
</evidence>
<accession>A0A1Y2L6R1</accession>
<sequence length="75" mass="8417">MLYPVAQKLPPGAKARRHFLFWGGFTGLRAQKRTRPVGGGSSSRANGAAPSLVWPRWWHQGQGPDTDEWCVFKPR</sequence>
<gene>
    <name evidence="1" type="ORF">TMES_01815</name>
</gene>
<evidence type="ECO:0000313" key="2">
    <source>
        <dbReference type="Proteomes" id="UP000193391"/>
    </source>
</evidence>
<name>A0A1Y2L6R1_9PROT</name>
<comment type="caution">
    <text evidence="1">The sequence shown here is derived from an EMBL/GenBank/DDBJ whole genome shotgun (WGS) entry which is preliminary data.</text>
</comment>
<organism evidence="1 2">
    <name type="scientific">Thalassospira mesophila</name>
    <dbReference type="NCBI Taxonomy" id="1293891"/>
    <lineage>
        <taxon>Bacteria</taxon>
        <taxon>Pseudomonadati</taxon>
        <taxon>Pseudomonadota</taxon>
        <taxon>Alphaproteobacteria</taxon>
        <taxon>Rhodospirillales</taxon>
        <taxon>Thalassospiraceae</taxon>
        <taxon>Thalassospira</taxon>
    </lineage>
</organism>
<dbReference type="AlphaFoldDB" id="A0A1Y2L6R1"/>
<proteinExistence type="predicted"/>
<dbReference type="EMBL" id="JFKA01000001">
    <property type="protein sequence ID" value="OSQ40529.1"/>
    <property type="molecule type" value="Genomic_DNA"/>
</dbReference>
<dbReference type="STRING" id="1293891.TMES_01815"/>
<dbReference type="Proteomes" id="UP000193391">
    <property type="component" value="Unassembled WGS sequence"/>
</dbReference>
<protein>
    <submittedName>
        <fullName evidence="1">Uncharacterized protein</fullName>
    </submittedName>
</protein>